<dbReference type="InterPro" id="IPR001969">
    <property type="entry name" value="Aspartic_peptidase_AS"/>
</dbReference>
<dbReference type="Pfam" id="PF13975">
    <property type="entry name" value="gag-asp_proteas"/>
    <property type="match status" value="1"/>
</dbReference>
<comment type="caution">
    <text evidence="1">The sequence shown here is derived from an EMBL/GenBank/DDBJ whole genome shotgun (WGS) entry which is preliminary data.</text>
</comment>
<dbReference type="InterPro" id="IPR021109">
    <property type="entry name" value="Peptidase_aspartic_dom_sf"/>
</dbReference>
<evidence type="ECO:0008006" key="3">
    <source>
        <dbReference type="Google" id="ProtNLM"/>
    </source>
</evidence>
<dbReference type="GO" id="GO:0006508">
    <property type="term" value="P:proteolysis"/>
    <property type="evidence" value="ECO:0007669"/>
    <property type="project" value="InterPro"/>
</dbReference>
<protein>
    <recommendedName>
        <fullName evidence="3">Peptidase A2 domain-containing protein</fullName>
    </recommendedName>
</protein>
<dbReference type="OrthoDB" id="10056424at2759"/>
<dbReference type="SUPFAM" id="SSF50630">
    <property type="entry name" value="Acid proteases"/>
    <property type="match status" value="1"/>
</dbReference>
<evidence type="ECO:0000313" key="2">
    <source>
        <dbReference type="Proteomes" id="UP000499080"/>
    </source>
</evidence>
<dbReference type="GO" id="GO:0004190">
    <property type="term" value="F:aspartic-type endopeptidase activity"/>
    <property type="evidence" value="ECO:0007669"/>
    <property type="project" value="InterPro"/>
</dbReference>
<dbReference type="PROSITE" id="PS00141">
    <property type="entry name" value="ASP_PROTEASE"/>
    <property type="match status" value="1"/>
</dbReference>
<dbReference type="Proteomes" id="UP000499080">
    <property type="component" value="Unassembled WGS sequence"/>
</dbReference>
<name>A0A4Y2W4P3_ARAVE</name>
<dbReference type="EMBL" id="BGPR01054817">
    <property type="protein sequence ID" value="GBO31508.1"/>
    <property type="molecule type" value="Genomic_DNA"/>
</dbReference>
<evidence type="ECO:0000313" key="1">
    <source>
        <dbReference type="EMBL" id="GBO31508.1"/>
    </source>
</evidence>
<reference evidence="1 2" key="1">
    <citation type="journal article" date="2019" name="Sci. Rep.">
        <title>Orb-weaving spider Araneus ventricosus genome elucidates the spidroin gene catalogue.</title>
        <authorList>
            <person name="Kono N."/>
            <person name="Nakamura H."/>
            <person name="Ohtoshi R."/>
            <person name="Moran D.A.P."/>
            <person name="Shinohara A."/>
            <person name="Yoshida Y."/>
            <person name="Fujiwara M."/>
            <person name="Mori M."/>
            <person name="Tomita M."/>
            <person name="Arakawa K."/>
        </authorList>
    </citation>
    <scope>NUCLEOTIDE SEQUENCE [LARGE SCALE GENOMIC DNA]</scope>
</reference>
<keyword evidence="2" id="KW-1185">Reference proteome</keyword>
<sequence>MTGNHLDVIIDNKPINVLVDSGASFSVVSDKYRRYLKKVMFSDTKNVILKVANGSFVRQIGKYILHVIIESRELPFEFVVLQNCCHDVILGWDFLEAFQVVIDCGRSELFF</sequence>
<organism evidence="1 2">
    <name type="scientific">Araneus ventricosus</name>
    <name type="common">Orbweaver spider</name>
    <name type="synonym">Epeira ventricosa</name>
    <dbReference type="NCBI Taxonomy" id="182803"/>
    <lineage>
        <taxon>Eukaryota</taxon>
        <taxon>Metazoa</taxon>
        <taxon>Ecdysozoa</taxon>
        <taxon>Arthropoda</taxon>
        <taxon>Chelicerata</taxon>
        <taxon>Arachnida</taxon>
        <taxon>Araneae</taxon>
        <taxon>Araneomorphae</taxon>
        <taxon>Entelegynae</taxon>
        <taxon>Araneoidea</taxon>
        <taxon>Araneidae</taxon>
        <taxon>Araneus</taxon>
    </lineage>
</organism>
<proteinExistence type="predicted"/>
<dbReference type="CDD" id="cd00303">
    <property type="entry name" value="retropepsin_like"/>
    <property type="match status" value="1"/>
</dbReference>
<dbReference type="Gene3D" id="2.40.70.10">
    <property type="entry name" value="Acid Proteases"/>
    <property type="match status" value="1"/>
</dbReference>
<gene>
    <name evidence="1" type="ORF">AVEN_20594_1</name>
</gene>
<dbReference type="AlphaFoldDB" id="A0A4Y2W4P3"/>
<accession>A0A4Y2W4P3</accession>